<name>A0ABM8ACV1_9DEIO</name>
<accession>A0ABM8ACV1</accession>
<evidence type="ECO:0000256" key="2">
    <source>
        <dbReference type="ARBA" id="ARBA00023315"/>
    </source>
</evidence>
<organism evidence="4 5">
    <name type="scientific">Deinococcus aetherius</name>
    <dbReference type="NCBI Taxonomy" id="200252"/>
    <lineage>
        <taxon>Bacteria</taxon>
        <taxon>Thermotogati</taxon>
        <taxon>Deinococcota</taxon>
        <taxon>Deinococci</taxon>
        <taxon>Deinococcales</taxon>
        <taxon>Deinococcaceae</taxon>
        <taxon>Deinococcus</taxon>
    </lineage>
</organism>
<keyword evidence="5" id="KW-1185">Reference proteome</keyword>
<evidence type="ECO:0000313" key="5">
    <source>
        <dbReference type="Proteomes" id="UP001064971"/>
    </source>
</evidence>
<dbReference type="SUPFAM" id="SSF55729">
    <property type="entry name" value="Acyl-CoA N-acyltransferases (Nat)"/>
    <property type="match status" value="1"/>
</dbReference>
<protein>
    <recommendedName>
        <fullName evidence="3">N-acetyltransferase domain-containing protein</fullName>
    </recommendedName>
</protein>
<reference evidence="4" key="1">
    <citation type="submission" date="2022-07" db="EMBL/GenBank/DDBJ databases">
        <title>Complete Genome Sequence of the Radioresistant Bacterium Deinococcus aetherius ST0316, Isolated from the Air Dust collected in Lower Stratosphere above Japan.</title>
        <authorList>
            <person name="Satoh K."/>
            <person name="Hagiwara K."/>
            <person name="Katsumata K."/>
            <person name="Kubo A."/>
            <person name="Yokobori S."/>
            <person name="Yamagishi A."/>
            <person name="Oono Y."/>
            <person name="Narumi I."/>
        </authorList>
    </citation>
    <scope>NUCLEOTIDE SEQUENCE</scope>
    <source>
        <strain evidence="4">ST0316</strain>
    </source>
</reference>
<dbReference type="InterPro" id="IPR000182">
    <property type="entry name" value="GNAT_dom"/>
</dbReference>
<dbReference type="Gene3D" id="3.40.630.30">
    <property type="match status" value="1"/>
</dbReference>
<evidence type="ECO:0000259" key="3">
    <source>
        <dbReference type="PROSITE" id="PS51186"/>
    </source>
</evidence>
<feature type="domain" description="N-acetyltransferase" evidence="3">
    <location>
        <begin position="5"/>
        <end position="153"/>
    </location>
</feature>
<keyword evidence="1" id="KW-0808">Transferase</keyword>
<evidence type="ECO:0000313" key="4">
    <source>
        <dbReference type="EMBL" id="BDP41568.1"/>
    </source>
</evidence>
<dbReference type="PANTHER" id="PTHR43877:SF2">
    <property type="entry name" value="AMINOALKYLPHOSPHONATE N-ACETYLTRANSFERASE-RELATED"/>
    <property type="match status" value="1"/>
</dbReference>
<dbReference type="InterPro" id="IPR016181">
    <property type="entry name" value="Acyl_CoA_acyltransferase"/>
</dbReference>
<keyword evidence="2" id="KW-0012">Acyltransferase</keyword>
<proteinExistence type="predicted"/>
<evidence type="ECO:0000256" key="1">
    <source>
        <dbReference type="ARBA" id="ARBA00022679"/>
    </source>
</evidence>
<dbReference type="PROSITE" id="PS51186">
    <property type="entry name" value="GNAT"/>
    <property type="match status" value="1"/>
</dbReference>
<dbReference type="Pfam" id="PF00583">
    <property type="entry name" value="Acetyltransf_1"/>
    <property type="match status" value="1"/>
</dbReference>
<dbReference type="PANTHER" id="PTHR43877">
    <property type="entry name" value="AMINOALKYLPHOSPHONATE N-ACETYLTRANSFERASE-RELATED-RELATED"/>
    <property type="match status" value="1"/>
</dbReference>
<sequence>MPVLLDVPPADRRVIDLMKAQQRELRALYNDTDERTEPFDPATLSGEGCVLLAVEEGGELLACGALKRIEADTAEVKRMYTVPDARGRGLGRQVLAALIERGRALGFGRLVLETGDLQAEAIHLYESAGFTRIPNYGYYVGIENSLCYELPLDVRAARPPP</sequence>
<dbReference type="InterPro" id="IPR050832">
    <property type="entry name" value="Bact_Acetyltransf"/>
</dbReference>
<dbReference type="EMBL" id="AP026560">
    <property type="protein sequence ID" value="BDP41568.1"/>
    <property type="molecule type" value="Genomic_DNA"/>
</dbReference>
<dbReference type="CDD" id="cd04301">
    <property type="entry name" value="NAT_SF"/>
    <property type="match status" value="1"/>
</dbReference>
<dbReference type="Proteomes" id="UP001064971">
    <property type="component" value="Chromosome"/>
</dbReference>
<gene>
    <name evidence="4" type="ORF">DAETH_15370</name>
</gene>
<dbReference type="RefSeq" id="WP_264777324.1">
    <property type="nucleotide sequence ID" value="NZ_AP026560.1"/>
</dbReference>